<evidence type="ECO:0000313" key="1">
    <source>
        <dbReference type="EMBL" id="MBY16982.1"/>
    </source>
</evidence>
<accession>A0A2S2NJ83</accession>
<protein>
    <submittedName>
        <fullName evidence="1">Uncharacterized protein</fullName>
    </submittedName>
</protein>
<reference evidence="1" key="1">
    <citation type="submission" date="2018-04" db="EMBL/GenBank/DDBJ databases">
        <title>Transcriptome of Schizaphis graminum biotype I.</title>
        <authorList>
            <person name="Scully E.D."/>
            <person name="Geib S.M."/>
            <person name="Palmer N.A."/>
            <person name="Koch K."/>
            <person name="Bradshaw J."/>
            <person name="Heng-Moss T."/>
            <person name="Sarath G."/>
        </authorList>
    </citation>
    <scope>NUCLEOTIDE SEQUENCE</scope>
</reference>
<dbReference type="AlphaFoldDB" id="A0A2S2NJ83"/>
<sequence length="279" mass="31397">MSDEKLQQGNKITTGNSSTIPSINSEILCFNMIDQDNAVLKIHTESKDIILDHEVVSPKECSTTSKTYKSLASSTFKVSVNVDPVHEKISEMLSISTPVTGILSPVACSMIDKQTTQNLLYYEFPRPITVISSIPTNLMLVSCIPHNIISLYVQPRIDYELQFNIFNARNILRSTTFIYGPNVVNVLPKIDHLKYSMKICYNCKHLSPSMDVFKITTGTQVTQSFQLKCVEKVSVKKPQNVNGINLYNPYDLIHNLNNDVMITTNIKKKNQTSTNNQTN</sequence>
<proteinExistence type="predicted"/>
<dbReference type="EMBL" id="GGMR01004363">
    <property type="protein sequence ID" value="MBY16982.1"/>
    <property type="molecule type" value="Transcribed_RNA"/>
</dbReference>
<organism evidence="1">
    <name type="scientific">Schizaphis graminum</name>
    <name type="common">Green bug aphid</name>
    <dbReference type="NCBI Taxonomy" id="13262"/>
    <lineage>
        <taxon>Eukaryota</taxon>
        <taxon>Metazoa</taxon>
        <taxon>Ecdysozoa</taxon>
        <taxon>Arthropoda</taxon>
        <taxon>Hexapoda</taxon>
        <taxon>Insecta</taxon>
        <taxon>Pterygota</taxon>
        <taxon>Neoptera</taxon>
        <taxon>Paraneoptera</taxon>
        <taxon>Hemiptera</taxon>
        <taxon>Sternorrhyncha</taxon>
        <taxon>Aphidomorpha</taxon>
        <taxon>Aphidoidea</taxon>
        <taxon>Aphididae</taxon>
        <taxon>Aphidini</taxon>
        <taxon>Schizaphis</taxon>
    </lineage>
</organism>
<gene>
    <name evidence="1" type="ORF">g.26711</name>
</gene>
<name>A0A2S2NJ83_SCHGA</name>